<proteinExistence type="predicted"/>
<keyword evidence="1" id="KW-0812">Transmembrane</keyword>
<dbReference type="Proteomes" id="UP000799640">
    <property type="component" value="Unassembled WGS sequence"/>
</dbReference>
<sequence length="310" mass="33223">MSSASDVNRRLLTLPWLVRALRDRLRVCPGAVRLEHAFQAPRTTITTHLTPQSIKKMRTTTFLAVLPALAVAQDQVPLADKLKGWFSAATALIPTAVPSIIPAASDATHNAASKAASAVVHPINLTNWKDTLQPGAVSSEWVVFVTGSNKTCFGHCTDVEDAWNKSVAGLATTAYAPSFAVLDCEEQTVLCNAWAAAPPSLYHFTLPAAGSKGVPTRYVQFFGNETTADVTALIKGGIKEKPTYEGVWQPFDGLLAQYGLSVPVGYAVWAMGKMPSWLPMILISFFSRSFMSRRTQRPAAAAPAAAPAAQ</sequence>
<reference evidence="2" key="1">
    <citation type="journal article" date="2020" name="Stud. Mycol.">
        <title>101 Dothideomycetes genomes: a test case for predicting lifestyles and emergence of pathogens.</title>
        <authorList>
            <person name="Haridas S."/>
            <person name="Albert R."/>
            <person name="Binder M."/>
            <person name="Bloem J."/>
            <person name="Labutti K."/>
            <person name="Salamov A."/>
            <person name="Andreopoulos B."/>
            <person name="Baker S."/>
            <person name="Barry K."/>
            <person name="Bills G."/>
            <person name="Bluhm B."/>
            <person name="Cannon C."/>
            <person name="Castanera R."/>
            <person name="Culley D."/>
            <person name="Daum C."/>
            <person name="Ezra D."/>
            <person name="Gonzalez J."/>
            <person name="Henrissat B."/>
            <person name="Kuo A."/>
            <person name="Liang C."/>
            <person name="Lipzen A."/>
            <person name="Lutzoni F."/>
            <person name="Magnuson J."/>
            <person name="Mondo S."/>
            <person name="Nolan M."/>
            <person name="Ohm R."/>
            <person name="Pangilinan J."/>
            <person name="Park H.-J."/>
            <person name="Ramirez L."/>
            <person name="Alfaro M."/>
            <person name="Sun H."/>
            <person name="Tritt A."/>
            <person name="Yoshinaga Y."/>
            <person name="Zwiers L.-H."/>
            <person name="Turgeon B."/>
            <person name="Goodwin S."/>
            <person name="Spatafora J."/>
            <person name="Crous P."/>
            <person name="Grigoriev I."/>
        </authorList>
    </citation>
    <scope>NUCLEOTIDE SEQUENCE</scope>
    <source>
        <strain evidence="2">CBS 262.69</strain>
    </source>
</reference>
<keyword evidence="3" id="KW-1185">Reference proteome</keyword>
<evidence type="ECO:0000256" key="1">
    <source>
        <dbReference type="SAM" id="Phobius"/>
    </source>
</evidence>
<keyword evidence="1" id="KW-0472">Membrane</keyword>
<dbReference type="OrthoDB" id="1733656at2759"/>
<evidence type="ECO:0000313" key="3">
    <source>
        <dbReference type="Proteomes" id="UP000799640"/>
    </source>
</evidence>
<gene>
    <name evidence="2" type="ORF">EJ06DRAFT_525441</name>
</gene>
<evidence type="ECO:0000313" key="2">
    <source>
        <dbReference type="EMBL" id="KAF2404876.1"/>
    </source>
</evidence>
<protein>
    <submittedName>
        <fullName evidence="2">Uncharacterized protein</fullName>
    </submittedName>
</protein>
<accession>A0A6G1I9T5</accession>
<name>A0A6G1I9T5_9PEZI</name>
<organism evidence="2 3">
    <name type="scientific">Trichodelitschia bisporula</name>
    <dbReference type="NCBI Taxonomy" id="703511"/>
    <lineage>
        <taxon>Eukaryota</taxon>
        <taxon>Fungi</taxon>
        <taxon>Dikarya</taxon>
        <taxon>Ascomycota</taxon>
        <taxon>Pezizomycotina</taxon>
        <taxon>Dothideomycetes</taxon>
        <taxon>Dothideomycetes incertae sedis</taxon>
        <taxon>Phaeotrichales</taxon>
        <taxon>Phaeotrichaceae</taxon>
        <taxon>Trichodelitschia</taxon>
    </lineage>
</organism>
<dbReference type="AlphaFoldDB" id="A0A6G1I9T5"/>
<keyword evidence="1" id="KW-1133">Transmembrane helix</keyword>
<feature type="transmembrane region" description="Helical" evidence="1">
    <location>
        <begin position="266"/>
        <end position="287"/>
    </location>
</feature>
<dbReference type="EMBL" id="ML996687">
    <property type="protein sequence ID" value="KAF2404876.1"/>
    <property type="molecule type" value="Genomic_DNA"/>
</dbReference>